<dbReference type="Proteomes" id="UP000199315">
    <property type="component" value="Unassembled WGS sequence"/>
</dbReference>
<proteinExistence type="predicted"/>
<dbReference type="OrthoDB" id="3186597at2"/>
<evidence type="ECO:0000313" key="2">
    <source>
        <dbReference type="Proteomes" id="UP000199315"/>
    </source>
</evidence>
<protein>
    <submittedName>
        <fullName evidence="1">Uncharacterized protein</fullName>
    </submittedName>
</protein>
<evidence type="ECO:0000313" key="1">
    <source>
        <dbReference type="EMBL" id="SCP95673.1"/>
    </source>
</evidence>
<name>A0A1D3TQ74_9FIRM</name>
<dbReference type="AlphaFoldDB" id="A0A1D3TQ74"/>
<dbReference type="EMBL" id="FMKA01000002">
    <property type="protein sequence ID" value="SCP95673.1"/>
    <property type="molecule type" value="Genomic_DNA"/>
</dbReference>
<keyword evidence="2" id="KW-1185">Reference proteome</keyword>
<sequence length="83" mass="9544">MKTVTFSQIIELNKILQEKGLNYKIHISDACGQQSMWIEALDSELSIPMDDSLNETIIYYFAKQGMGLDFSSDRDSFWVAEED</sequence>
<reference evidence="1 2" key="1">
    <citation type="submission" date="2016-09" db="EMBL/GenBank/DDBJ databases">
        <authorList>
            <person name="Capua I."/>
            <person name="De Benedictis P."/>
            <person name="Joannis T."/>
            <person name="Lombin L.H."/>
            <person name="Cattoli G."/>
        </authorList>
    </citation>
    <scope>NUCLEOTIDE SEQUENCE [LARGE SCALE GENOMIC DNA]</scope>
    <source>
        <strain evidence="1 2">GluBS11</strain>
    </source>
</reference>
<gene>
    <name evidence="1" type="ORF">SAMN05421730_1002109</name>
</gene>
<accession>A0A1D3TQ74</accession>
<organism evidence="1 2">
    <name type="scientific">Anaerobium acetethylicum</name>
    <dbReference type="NCBI Taxonomy" id="1619234"/>
    <lineage>
        <taxon>Bacteria</taxon>
        <taxon>Bacillati</taxon>
        <taxon>Bacillota</taxon>
        <taxon>Clostridia</taxon>
        <taxon>Lachnospirales</taxon>
        <taxon>Lachnospiraceae</taxon>
        <taxon>Anaerobium</taxon>
    </lineage>
</organism>